<dbReference type="AlphaFoldDB" id="A0A240U0P6"/>
<name>A0A240U0P6_9BURK</name>
<dbReference type="SUPFAM" id="SSF57716">
    <property type="entry name" value="Glucocorticoid receptor-like (DNA-binding domain)"/>
    <property type="match status" value="1"/>
</dbReference>
<dbReference type="KEGG" id="acip:CBP36_07370"/>
<dbReference type="KEGG" id="acis:CBP35_11565"/>
<evidence type="ECO:0000313" key="2">
    <source>
        <dbReference type="Proteomes" id="UP000194432"/>
    </source>
</evidence>
<dbReference type="OrthoDB" id="9811543at2"/>
<dbReference type="RefSeq" id="WP_086927038.1">
    <property type="nucleotide sequence ID" value="NZ_CP021361.1"/>
</dbReference>
<proteinExistence type="predicted"/>
<dbReference type="Gene3D" id="1.20.120.910">
    <property type="entry name" value="DksA, coiled-coil domain"/>
    <property type="match status" value="1"/>
</dbReference>
<protein>
    <submittedName>
        <fullName evidence="1">Uncharacterized protein</fullName>
    </submittedName>
</protein>
<evidence type="ECO:0000313" key="1">
    <source>
        <dbReference type="EMBL" id="ART51416.1"/>
    </source>
</evidence>
<dbReference type="Pfam" id="PF01258">
    <property type="entry name" value="zf-dskA_traR"/>
    <property type="match status" value="1"/>
</dbReference>
<accession>A0A240UC55</accession>
<organism evidence="1 2">
    <name type="scientific">Acidovorax carolinensis</name>
    <dbReference type="NCBI Taxonomy" id="553814"/>
    <lineage>
        <taxon>Bacteria</taxon>
        <taxon>Pseudomonadati</taxon>
        <taxon>Pseudomonadota</taxon>
        <taxon>Betaproteobacteria</taxon>
        <taxon>Burkholderiales</taxon>
        <taxon>Comamonadaceae</taxon>
        <taxon>Acidovorax</taxon>
    </lineage>
</organism>
<dbReference type="GO" id="GO:0008270">
    <property type="term" value="F:zinc ion binding"/>
    <property type="evidence" value="ECO:0007669"/>
    <property type="project" value="UniProtKB-KW"/>
</dbReference>
<dbReference type="PROSITE" id="PS51128">
    <property type="entry name" value="ZF_DKSA_2"/>
    <property type="match status" value="1"/>
</dbReference>
<reference evidence="1 2" key="1">
    <citation type="submission" date="2017-05" db="EMBL/GenBank/DDBJ databases">
        <title>Polyphasic characterization of four soil-derived phenanthrene-degrading Acidovorax strains and proposal of Acidovorax phenanthrenivorans sp. nov.</title>
        <authorList>
            <person name="Singleton D.R."/>
            <person name="Lee J."/>
            <person name="Dickey A.N."/>
            <person name="Stroud A."/>
            <person name="Scholl E.H."/>
            <person name="Wright F.A."/>
            <person name="Aitken M.D."/>
        </authorList>
    </citation>
    <scope>NUCLEOTIDE SEQUENCE [LARGE SCALE GENOMIC DNA]</scope>
    <source>
        <strain evidence="1">NA3</strain>
    </source>
</reference>
<accession>A0A240U0P6</accession>
<dbReference type="InterPro" id="IPR000962">
    <property type="entry name" value="Znf_DskA_TraR"/>
</dbReference>
<dbReference type="EMBL" id="CP021361">
    <property type="protein sequence ID" value="ART51416.1"/>
    <property type="molecule type" value="Genomic_DNA"/>
</dbReference>
<dbReference type="PANTHER" id="PTHR33823:SF4">
    <property type="entry name" value="GENERAL STRESS PROTEIN 16O"/>
    <property type="match status" value="1"/>
</dbReference>
<sequence length="121" mass="13203">MSETLTATQREELKALLLAARKDVQAQMQQNRENLAPPAADQDGTVQGNVGREVDQALTNIDAADLARIDHALDALEDGSYGLCAECGCSIPFERLKIEPQTQHCVACKSRWEQGKSHARA</sequence>
<keyword evidence="2" id="KW-1185">Reference proteome</keyword>
<dbReference type="PANTHER" id="PTHR33823">
    <property type="entry name" value="RNA POLYMERASE-BINDING TRANSCRIPTION FACTOR DKSA-RELATED"/>
    <property type="match status" value="1"/>
</dbReference>
<dbReference type="Proteomes" id="UP000194432">
    <property type="component" value="Chromosome 1"/>
</dbReference>
<dbReference type="InterPro" id="IPR037187">
    <property type="entry name" value="DnaK_N"/>
</dbReference>
<gene>
    <name evidence="1" type="ORF">CBP34_06695</name>
</gene>
<dbReference type="KEGG" id="acin:CBP34_06695"/>
<dbReference type="SUPFAM" id="SSF109635">
    <property type="entry name" value="DnaK suppressor protein DksA, alpha-hairpin domain"/>
    <property type="match status" value="1"/>
</dbReference>